<dbReference type="Pfam" id="PF00581">
    <property type="entry name" value="Rhodanese"/>
    <property type="match status" value="1"/>
</dbReference>
<evidence type="ECO:0000256" key="1">
    <source>
        <dbReference type="ARBA" id="ARBA00005495"/>
    </source>
</evidence>
<dbReference type="InterPro" id="IPR011057">
    <property type="entry name" value="Mss4-like_sf"/>
</dbReference>
<gene>
    <name evidence="7" type="ORF">CCMP2556_LOCUS35261</name>
</gene>
<dbReference type="NCBIfam" id="TIGR03167">
    <property type="entry name" value="tRNA_sel_U_synt"/>
    <property type="match status" value="1"/>
</dbReference>
<dbReference type="PROSITE" id="PS51891">
    <property type="entry name" value="CENP_V_GFA"/>
    <property type="match status" value="1"/>
</dbReference>
<evidence type="ECO:0000259" key="5">
    <source>
        <dbReference type="PROSITE" id="PS50206"/>
    </source>
</evidence>
<dbReference type="InterPro" id="IPR017582">
    <property type="entry name" value="SelU"/>
</dbReference>
<name>A0ABP0P7Q7_9DINO</name>
<dbReference type="PANTHER" id="PTHR30401:SF0">
    <property type="entry name" value="TRNA 2-SELENOURIDINE SYNTHASE"/>
    <property type="match status" value="1"/>
</dbReference>
<accession>A0ABP0P7Q7</accession>
<feature type="domain" description="Rhodanese" evidence="5">
    <location>
        <begin position="40"/>
        <end position="163"/>
    </location>
</feature>
<dbReference type="InterPro" id="IPR001307">
    <property type="entry name" value="Thiosulphate_STrfase_CS"/>
</dbReference>
<evidence type="ECO:0000313" key="7">
    <source>
        <dbReference type="EMBL" id="CAK9071736.1"/>
    </source>
</evidence>
<dbReference type="PROSITE" id="PS00380">
    <property type="entry name" value="RHODANESE_1"/>
    <property type="match status" value="1"/>
</dbReference>
<sequence>MAEFPALPSPSEGVASLDIETFLEALDGPPQQGQTDLTENRPRLLTIDVRSPAEFEEGHIPGAVNIPLFDNESRAVVGTDFKRKGRYEAIRKGLQLAGPNFASFLDTLQEHGAKHGSRLLVYCWRGGMRSGSMAWLFSLSGYEVQTLQGGYRSYRRWCKKMVGPDAIPPAPVMVLGGCTGVGKTAILHELRARGKQILDLEGLAKHRGSAFGATGKTQPSNEAFENILAFAVRRVRPNCCLWIEHEAKHVGKALVPSGIASWVSDATLGAMVVISMPKDLRVRRLVQDYCSDASEETRDQLKQCISGGLAKRLGGQRVKDALRLLDESRWDEVASMMLDYYDTLYKKWASQSRSSKRIEVDCPTLDAAGNADLVVQAVQPLELDLGIQTLSEPVATSEATAEAAAVVTAEVTAEGNCQCGEVQILCRGDARAVSYCHCSICRRLSGSAFSAQALFDTAQVEVRLQPGGGLTSFRTSKGVERSRCASCMAPVRGLLGGKMAAVPLGLLCSWRESDQSTLR</sequence>
<dbReference type="Pfam" id="PF26341">
    <property type="entry name" value="AAA_SelU"/>
    <property type="match status" value="1"/>
</dbReference>
<keyword evidence="2" id="KW-0479">Metal-binding</keyword>
<reference evidence="7 8" key="1">
    <citation type="submission" date="2024-02" db="EMBL/GenBank/DDBJ databases">
        <authorList>
            <person name="Chen Y."/>
            <person name="Shah S."/>
            <person name="Dougan E. K."/>
            <person name="Thang M."/>
            <person name="Chan C."/>
        </authorList>
    </citation>
    <scope>NUCLEOTIDE SEQUENCE [LARGE SCALE GENOMIC DNA]</scope>
</reference>
<keyword evidence="4" id="KW-0711">Selenium</keyword>
<comment type="similarity">
    <text evidence="1">Belongs to the Gfa family.</text>
</comment>
<organism evidence="7 8">
    <name type="scientific">Durusdinium trenchii</name>
    <dbReference type="NCBI Taxonomy" id="1381693"/>
    <lineage>
        <taxon>Eukaryota</taxon>
        <taxon>Sar</taxon>
        <taxon>Alveolata</taxon>
        <taxon>Dinophyceae</taxon>
        <taxon>Suessiales</taxon>
        <taxon>Symbiodiniaceae</taxon>
        <taxon>Durusdinium</taxon>
    </lineage>
</organism>
<dbReference type="CDD" id="cd01520">
    <property type="entry name" value="RHOD_YbbB"/>
    <property type="match status" value="1"/>
</dbReference>
<evidence type="ECO:0008006" key="9">
    <source>
        <dbReference type="Google" id="ProtNLM"/>
    </source>
</evidence>
<keyword evidence="3" id="KW-0862">Zinc</keyword>
<dbReference type="InterPro" id="IPR036873">
    <property type="entry name" value="Rhodanese-like_dom_sf"/>
</dbReference>
<dbReference type="PROSITE" id="PS50206">
    <property type="entry name" value="RHODANESE_3"/>
    <property type="match status" value="1"/>
</dbReference>
<evidence type="ECO:0000256" key="4">
    <source>
        <dbReference type="ARBA" id="ARBA00023266"/>
    </source>
</evidence>
<dbReference type="InterPro" id="IPR001763">
    <property type="entry name" value="Rhodanese-like_dom"/>
</dbReference>
<evidence type="ECO:0000259" key="6">
    <source>
        <dbReference type="PROSITE" id="PS51891"/>
    </source>
</evidence>
<evidence type="ECO:0000313" key="8">
    <source>
        <dbReference type="Proteomes" id="UP001642484"/>
    </source>
</evidence>
<dbReference type="SUPFAM" id="SSF52821">
    <property type="entry name" value="Rhodanese/Cell cycle control phosphatase"/>
    <property type="match status" value="1"/>
</dbReference>
<dbReference type="Proteomes" id="UP001642484">
    <property type="component" value="Unassembled WGS sequence"/>
</dbReference>
<dbReference type="InterPro" id="IPR006913">
    <property type="entry name" value="CENP-V/GFA"/>
</dbReference>
<evidence type="ECO:0000256" key="2">
    <source>
        <dbReference type="ARBA" id="ARBA00022723"/>
    </source>
</evidence>
<dbReference type="SMART" id="SM00450">
    <property type="entry name" value="RHOD"/>
    <property type="match status" value="1"/>
</dbReference>
<dbReference type="InterPro" id="IPR058840">
    <property type="entry name" value="AAA_SelU"/>
</dbReference>
<dbReference type="Gene3D" id="3.90.1590.10">
    <property type="entry name" value="glutathione-dependent formaldehyde- activating enzyme (gfa)"/>
    <property type="match status" value="1"/>
</dbReference>
<dbReference type="EMBL" id="CAXAMN010022662">
    <property type="protein sequence ID" value="CAK9071736.1"/>
    <property type="molecule type" value="Genomic_DNA"/>
</dbReference>
<dbReference type="NCBIfam" id="NF008752">
    <property type="entry name" value="PRK11784.1-4"/>
    <property type="match status" value="1"/>
</dbReference>
<dbReference type="Pfam" id="PF04828">
    <property type="entry name" value="GFA"/>
    <property type="match status" value="1"/>
</dbReference>
<dbReference type="NCBIfam" id="NF008750">
    <property type="entry name" value="PRK11784.1-2"/>
    <property type="match status" value="1"/>
</dbReference>
<dbReference type="SUPFAM" id="SSF51316">
    <property type="entry name" value="Mss4-like"/>
    <property type="match status" value="1"/>
</dbReference>
<feature type="domain" description="CENP-V/GFA" evidence="6">
    <location>
        <begin position="413"/>
        <end position="519"/>
    </location>
</feature>
<protein>
    <recommendedName>
        <fullName evidence="9">Rhodanese domain-containing protein</fullName>
    </recommendedName>
</protein>
<dbReference type="PANTHER" id="PTHR30401">
    <property type="entry name" value="TRNA 2-SELENOURIDINE SYNTHASE"/>
    <property type="match status" value="1"/>
</dbReference>
<keyword evidence="8" id="KW-1185">Reference proteome</keyword>
<evidence type="ECO:0000256" key="3">
    <source>
        <dbReference type="ARBA" id="ARBA00022833"/>
    </source>
</evidence>
<comment type="caution">
    <text evidence="7">The sequence shown here is derived from an EMBL/GenBank/DDBJ whole genome shotgun (WGS) entry which is preliminary data.</text>
</comment>
<proteinExistence type="inferred from homology"/>
<dbReference type="Gene3D" id="3.40.250.10">
    <property type="entry name" value="Rhodanese-like domain"/>
    <property type="match status" value="1"/>
</dbReference>